<feature type="transmembrane region" description="Helical" evidence="1">
    <location>
        <begin position="12"/>
        <end position="29"/>
    </location>
</feature>
<feature type="transmembrane region" description="Helical" evidence="1">
    <location>
        <begin position="89"/>
        <end position="106"/>
    </location>
</feature>
<gene>
    <name evidence="2" type="ORF">MNBD_GAMMA18-1169</name>
</gene>
<dbReference type="EMBL" id="UOFP01000007">
    <property type="protein sequence ID" value="VAW83823.1"/>
    <property type="molecule type" value="Genomic_DNA"/>
</dbReference>
<organism evidence="2">
    <name type="scientific">hydrothermal vent metagenome</name>
    <dbReference type="NCBI Taxonomy" id="652676"/>
    <lineage>
        <taxon>unclassified sequences</taxon>
        <taxon>metagenomes</taxon>
        <taxon>ecological metagenomes</taxon>
    </lineage>
</organism>
<feature type="transmembrane region" description="Helical" evidence="1">
    <location>
        <begin position="112"/>
        <end position="132"/>
    </location>
</feature>
<proteinExistence type="predicted"/>
<dbReference type="InterPro" id="IPR058068">
    <property type="entry name" value="LIC_13387-like"/>
</dbReference>
<evidence type="ECO:0000313" key="2">
    <source>
        <dbReference type="EMBL" id="VAW83823.1"/>
    </source>
</evidence>
<name>A0A3B0Z6K2_9ZZZZ</name>
<keyword evidence="1" id="KW-0812">Transmembrane</keyword>
<dbReference type="AlphaFoldDB" id="A0A3B0Z6K2"/>
<protein>
    <submittedName>
        <fullName evidence="2">Uncharacterized protein</fullName>
    </submittedName>
</protein>
<dbReference type="NCBIfam" id="NF047765">
    <property type="entry name" value="LIC_13387_fam"/>
    <property type="match status" value="1"/>
</dbReference>
<reference evidence="2" key="1">
    <citation type="submission" date="2018-06" db="EMBL/GenBank/DDBJ databases">
        <authorList>
            <person name="Zhirakovskaya E."/>
        </authorList>
    </citation>
    <scope>NUCLEOTIDE SEQUENCE</scope>
</reference>
<sequence>MKLSPIIYKIGCWSYIFVGIGHTVTYMLIPNTPERTKILQDMKNFPISMPGTESNLYLFHEGFSLMMGSLLIAYGLLNLSLTKTSMIPGKHVILINVIMSLLAFVISIKYFFIVPVTFLGIAFLCFLISLILSDKSINHS</sequence>
<keyword evidence="1" id="KW-0472">Membrane</keyword>
<keyword evidence="1" id="KW-1133">Transmembrane helix</keyword>
<evidence type="ECO:0000256" key="1">
    <source>
        <dbReference type="SAM" id="Phobius"/>
    </source>
</evidence>
<accession>A0A3B0Z6K2</accession>
<feature type="transmembrane region" description="Helical" evidence="1">
    <location>
        <begin position="57"/>
        <end position="77"/>
    </location>
</feature>